<keyword evidence="2" id="KW-1185">Reference proteome</keyword>
<proteinExistence type="predicted"/>
<reference evidence="2" key="1">
    <citation type="journal article" date="2013" name="Proc. Natl. Acad. Sci. U.S.A.">
        <title>Improving the coverage of the cyanobacterial phylum using diversity-driven genome sequencing.</title>
        <authorList>
            <person name="Shih P.M."/>
            <person name="Wu D."/>
            <person name="Latifi A."/>
            <person name="Axen S.D."/>
            <person name="Fewer D.P."/>
            <person name="Talla E."/>
            <person name="Calteau A."/>
            <person name="Cai F."/>
            <person name="Tandeau de Marsac N."/>
            <person name="Rippka R."/>
            <person name="Herdman M."/>
            <person name="Sivonen K."/>
            <person name="Coursin T."/>
            <person name="Laurent T."/>
            <person name="Goodwin L."/>
            <person name="Nolan M."/>
            <person name="Davenport K.W."/>
            <person name="Han C.S."/>
            <person name="Rubin E.M."/>
            <person name="Eisen J.A."/>
            <person name="Woyke T."/>
            <person name="Gugger M."/>
            <person name="Kerfeld C.A."/>
        </authorList>
    </citation>
    <scope>NUCLEOTIDE SEQUENCE [LARGE SCALE GENOMIC DNA]</scope>
    <source>
        <strain evidence="2">ATCC 29371 / PCC 7437</strain>
    </source>
</reference>
<dbReference type="PATRIC" id="fig|111780.3.peg.1311"/>
<dbReference type="OrthoDB" id="23896at2"/>
<evidence type="ECO:0008006" key="3">
    <source>
        <dbReference type="Google" id="ProtNLM"/>
    </source>
</evidence>
<dbReference type="STRING" id="111780.Sta7437_1258"/>
<dbReference type="eggNOG" id="ENOG502Z9I4">
    <property type="taxonomic scope" value="Bacteria"/>
</dbReference>
<dbReference type="RefSeq" id="WP_015192501.1">
    <property type="nucleotide sequence ID" value="NC_019748.1"/>
</dbReference>
<dbReference type="Proteomes" id="UP000010473">
    <property type="component" value="Chromosome"/>
</dbReference>
<dbReference type="KEGG" id="scs:Sta7437_1258"/>
<organism evidence="1 2">
    <name type="scientific">Stanieria cyanosphaera (strain ATCC 29371 / PCC 7437)</name>
    <dbReference type="NCBI Taxonomy" id="111780"/>
    <lineage>
        <taxon>Bacteria</taxon>
        <taxon>Bacillati</taxon>
        <taxon>Cyanobacteriota</taxon>
        <taxon>Cyanophyceae</taxon>
        <taxon>Pleurocapsales</taxon>
        <taxon>Dermocarpellaceae</taxon>
        <taxon>Stanieria</taxon>
    </lineage>
</organism>
<dbReference type="Gene3D" id="2.60.120.560">
    <property type="entry name" value="Exo-inulinase, domain 1"/>
    <property type="match status" value="1"/>
</dbReference>
<name>K9XQN0_STAC7</name>
<gene>
    <name evidence="1" type="ordered locus">Sta7437_1258</name>
</gene>
<dbReference type="EMBL" id="CP003653">
    <property type="protein sequence ID" value="AFZ34828.1"/>
    <property type="molecule type" value="Genomic_DNA"/>
</dbReference>
<sequence>MRKTEPKLLTDLYNESLSKGKVIGSNNSDGIIRQGIDAEKLITIDHGALRFSPLVKAGWGREGIAYGPYIRANGLACAFVVLNGHNTSQSGDYAESIFRRLKQWAEGSHHQNPIQRFWGWLRSYKRESLRERIYRWILSSKKYVDIPTINENLAVGWFSQAIPSNPLAEGNGFIVHATGTENGELWARVANQPLRVLRGLQNIPIYYVVILREQGAAYYAASLPNAHGLAAYPNLRPLAIDPFNQDQTVYAAVYQSVLGQIGFSVDTRIYGAKVQQISELNNWYGTACVADSLKGNGLLDNSPAEIGGVWQVKTGSYERTANGVKAKGFDNWAILNSESEIGLIHVMILTSDDIAVEGIVWRIQNQQNYWRLLLSDRKCQVCLVEEGTEIEIATSLDLGLKTNSLNSVQILDDGETIGIYINGQLWLNQWFTDTRLQNATGVGIYTVQNDVEQYWQALEAHPRQIPFPAALDLGSPWQAQGQEIVVTEQFTGTEEVDLAKTTTTTGEKIWRKDIGRGIFSLTGNNAAKVQANPQNPNPGRTAYTIAWDNLDFADLQVDITPPGTQRKQREKGRGGLIFWQDRDNYIIINNWLDDCYGGAAICSFFFLNGFEDVYDAVWTNVGSRVYWGVKHTFRVVFDGINYTVFVNQEPVLYRALTDVYPKSKRLKINRVGIVANWDWGNDTGSVFENFVARK</sequence>
<accession>K9XQN0</accession>
<dbReference type="HOGENOM" id="CLU_024984_0_0_3"/>
<evidence type="ECO:0000313" key="2">
    <source>
        <dbReference type="Proteomes" id="UP000010473"/>
    </source>
</evidence>
<dbReference type="AlphaFoldDB" id="K9XQN0"/>
<protein>
    <recommendedName>
        <fullName evidence="3">Nucleotide-binding protein</fullName>
    </recommendedName>
</protein>
<evidence type="ECO:0000313" key="1">
    <source>
        <dbReference type="EMBL" id="AFZ34828.1"/>
    </source>
</evidence>